<dbReference type="GO" id="GO:0005829">
    <property type="term" value="C:cytosol"/>
    <property type="evidence" value="ECO:0007669"/>
    <property type="project" value="TreeGrafter"/>
</dbReference>
<dbReference type="KEGG" id="bgt:106078889"/>
<accession>A0A2C9K2K3</accession>
<reference evidence="3" key="1">
    <citation type="submission" date="2020-05" db="UniProtKB">
        <authorList>
            <consortium name="EnsemblMetazoa"/>
        </authorList>
    </citation>
    <scope>IDENTIFICATION</scope>
    <source>
        <strain evidence="3">BB02</strain>
    </source>
</reference>
<dbReference type="FunFam" id="3.40.50.720:FF:000244">
    <property type="entry name" value="quinone oxidoreductase"/>
    <property type="match status" value="1"/>
</dbReference>
<dbReference type="GO" id="GO:0003730">
    <property type="term" value="F:mRNA 3'-UTR binding"/>
    <property type="evidence" value="ECO:0007669"/>
    <property type="project" value="TreeGrafter"/>
</dbReference>
<dbReference type="AlphaFoldDB" id="A0A2C9K2K3"/>
<sequence>MTMKAVRISKFGGPEELKVESIPIPKPGKGQVLIKVYFSGVNPVDTYIRAGGFGPVTFPKVLGMDTAGTVEEVGEGVTEFKKGDRVYTTGTVTGGYAQFTVADVKKTSLLYKSLTFAQGAGVGVPYYTAWKAIYMRAQTKPKDLVLVHGASGGVGLAAVQIAKANGLRVIGTAGTKEGLDLVQKQGAEAVFNHKEADYIDKIKKYTEGKVDVILEMLANVNLNKDLDLLGHRGRVVVVGSRGEITTNPALTMGKETSILGMALMSISDDEWLELKSAVNALLQKGHIKPIIAKEYKLEDAGQAHKDIINNSGTLGKLVLDTSK</sequence>
<dbReference type="PANTHER" id="PTHR44154:SF1">
    <property type="entry name" value="QUINONE OXIDOREDUCTASE"/>
    <property type="match status" value="1"/>
</dbReference>
<dbReference type="InterPro" id="IPR011032">
    <property type="entry name" value="GroES-like_sf"/>
</dbReference>
<dbReference type="GO" id="GO:0003960">
    <property type="term" value="F:quinone reductase (NADPH) activity"/>
    <property type="evidence" value="ECO:0007669"/>
    <property type="project" value="TreeGrafter"/>
</dbReference>
<proteinExistence type="predicted"/>
<dbReference type="OrthoDB" id="3941538at2759"/>
<dbReference type="CDD" id="cd08253">
    <property type="entry name" value="zeta_crystallin"/>
    <property type="match status" value="1"/>
</dbReference>
<dbReference type="SUPFAM" id="SSF50129">
    <property type="entry name" value="GroES-like"/>
    <property type="match status" value="1"/>
</dbReference>
<dbReference type="InterPro" id="IPR013154">
    <property type="entry name" value="ADH-like_N"/>
</dbReference>
<dbReference type="Gene3D" id="3.40.50.720">
    <property type="entry name" value="NAD(P)-binding Rossmann-like Domain"/>
    <property type="match status" value="1"/>
</dbReference>
<dbReference type="GO" id="GO:0070402">
    <property type="term" value="F:NADPH binding"/>
    <property type="evidence" value="ECO:0007669"/>
    <property type="project" value="TreeGrafter"/>
</dbReference>
<dbReference type="Pfam" id="PF00107">
    <property type="entry name" value="ADH_zinc_N"/>
    <property type="match status" value="1"/>
</dbReference>
<evidence type="ECO:0000313" key="4">
    <source>
        <dbReference type="Proteomes" id="UP000076420"/>
    </source>
</evidence>
<dbReference type="InterPro" id="IPR020843">
    <property type="entry name" value="ER"/>
</dbReference>
<evidence type="ECO:0000313" key="3">
    <source>
        <dbReference type="EnsemblMetazoa" id="BGLB012086-PB"/>
    </source>
</evidence>
<dbReference type="STRING" id="6526.A0A2C9K2K3"/>
<protein>
    <recommendedName>
        <fullName evidence="2">Enoyl reductase (ER) domain-containing protein</fullName>
    </recommendedName>
</protein>
<dbReference type="Pfam" id="PF08240">
    <property type="entry name" value="ADH_N"/>
    <property type="match status" value="1"/>
</dbReference>
<feature type="domain" description="Enoyl reductase (ER)" evidence="2">
    <location>
        <begin position="12"/>
        <end position="319"/>
    </location>
</feature>
<dbReference type="SMART" id="SM00829">
    <property type="entry name" value="PKS_ER"/>
    <property type="match status" value="1"/>
</dbReference>
<dbReference type="Gene3D" id="3.90.180.10">
    <property type="entry name" value="Medium-chain alcohol dehydrogenases, catalytic domain"/>
    <property type="match status" value="1"/>
</dbReference>
<gene>
    <name evidence="3" type="primary">106078889</name>
</gene>
<dbReference type="InterPro" id="IPR051603">
    <property type="entry name" value="Zinc-ADH_QOR/CCCR"/>
</dbReference>
<dbReference type="VEuPathDB" id="VectorBase:BGLAX_032242"/>
<keyword evidence="1" id="KW-0521">NADP</keyword>
<dbReference type="InterPro" id="IPR013149">
    <property type="entry name" value="ADH-like_C"/>
</dbReference>
<dbReference type="InterPro" id="IPR036291">
    <property type="entry name" value="NAD(P)-bd_dom_sf"/>
</dbReference>
<dbReference type="EnsemblMetazoa" id="BGLB012086-RB">
    <property type="protein sequence ID" value="BGLB012086-PB"/>
    <property type="gene ID" value="BGLB012086"/>
</dbReference>
<evidence type="ECO:0000256" key="1">
    <source>
        <dbReference type="ARBA" id="ARBA00022857"/>
    </source>
</evidence>
<dbReference type="RefSeq" id="XP_013095407.2">
    <property type="nucleotide sequence ID" value="XM_013239953.2"/>
</dbReference>
<dbReference type="VEuPathDB" id="VectorBase:BGLB012086"/>
<organism evidence="3 4">
    <name type="scientific">Biomphalaria glabrata</name>
    <name type="common">Bloodfluke planorb</name>
    <name type="synonym">Freshwater snail</name>
    <dbReference type="NCBI Taxonomy" id="6526"/>
    <lineage>
        <taxon>Eukaryota</taxon>
        <taxon>Metazoa</taxon>
        <taxon>Spiralia</taxon>
        <taxon>Lophotrochozoa</taxon>
        <taxon>Mollusca</taxon>
        <taxon>Gastropoda</taxon>
        <taxon>Heterobranchia</taxon>
        <taxon>Euthyneura</taxon>
        <taxon>Panpulmonata</taxon>
        <taxon>Hygrophila</taxon>
        <taxon>Lymnaeoidea</taxon>
        <taxon>Planorbidae</taxon>
        <taxon>Biomphalaria</taxon>
    </lineage>
</organism>
<evidence type="ECO:0000259" key="2">
    <source>
        <dbReference type="SMART" id="SM00829"/>
    </source>
</evidence>
<dbReference type="Proteomes" id="UP000076420">
    <property type="component" value="Unassembled WGS sequence"/>
</dbReference>
<dbReference type="SUPFAM" id="SSF51735">
    <property type="entry name" value="NAD(P)-binding Rossmann-fold domains"/>
    <property type="match status" value="1"/>
</dbReference>
<name>A0A2C9K2K3_BIOGL</name>
<dbReference type="PANTHER" id="PTHR44154">
    <property type="entry name" value="QUINONE OXIDOREDUCTASE"/>
    <property type="match status" value="1"/>
</dbReference>